<organism evidence="3 4">
    <name type="scientific">Rubellimicrobium aerolatum</name>
    <dbReference type="NCBI Taxonomy" id="490979"/>
    <lineage>
        <taxon>Bacteria</taxon>
        <taxon>Pseudomonadati</taxon>
        <taxon>Pseudomonadota</taxon>
        <taxon>Alphaproteobacteria</taxon>
        <taxon>Rhodobacterales</taxon>
        <taxon>Roseobacteraceae</taxon>
        <taxon>Rubellimicrobium</taxon>
    </lineage>
</organism>
<dbReference type="RefSeq" id="WP_209843536.1">
    <property type="nucleotide sequence ID" value="NZ_JAGGJP010000037.1"/>
</dbReference>
<feature type="chain" id="PRO_5045457045" evidence="1">
    <location>
        <begin position="24"/>
        <end position="276"/>
    </location>
</feature>
<gene>
    <name evidence="3" type="ORF">ACFPOC_18380</name>
</gene>
<keyword evidence="1" id="KW-0732">Signal</keyword>
<dbReference type="EMBL" id="JBHSNA010000040">
    <property type="protein sequence ID" value="MFC5568370.1"/>
    <property type="molecule type" value="Genomic_DNA"/>
</dbReference>
<evidence type="ECO:0000259" key="2">
    <source>
        <dbReference type="SMART" id="SM00062"/>
    </source>
</evidence>
<dbReference type="SMART" id="SM00062">
    <property type="entry name" value="PBPb"/>
    <property type="match status" value="1"/>
</dbReference>
<accession>A0ABW0SIC5</accession>
<dbReference type="SUPFAM" id="SSF53850">
    <property type="entry name" value="Periplasmic binding protein-like II"/>
    <property type="match status" value="1"/>
</dbReference>
<keyword evidence="4" id="KW-1185">Reference proteome</keyword>
<dbReference type="NCBIfam" id="TIGR03871">
    <property type="entry name" value="ABC_peri_MoxJ_2"/>
    <property type="match status" value="1"/>
</dbReference>
<comment type="caution">
    <text evidence="3">The sequence shown here is derived from an EMBL/GenBank/DDBJ whole genome shotgun (WGS) entry which is preliminary data.</text>
</comment>
<dbReference type="InterPro" id="IPR001638">
    <property type="entry name" value="Solute-binding_3/MltF_N"/>
</dbReference>
<sequence length="276" mass="30040">MAAWGPKLAVALMLLGSAGPAGAQVADLVSRSAFRVCADPAAWPASSEDGTGYENRIAELLAGELGRPVEYTWYPMSTGFIRRTLAAAECDVVIGYAQGDELVLNTNHWLTSSWVLVARADGPLAEVDALSDPRLREARIGIVAGTPPVDHLAYNRLLTNIESYDLFADRRYNSPPDRMLADLGAGTIDAALMWGPIAGPLVKERSLPFVVTPLLKEERMPHLFYRITMGVRQGEDAWKREMNSLIRRNQDRIDAILREAGVPLLNDMGTGLKAAG</sequence>
<evidence type="ECO:0000256" key="1">
    <source>
        <dbReference type="SAM" id="SignalP"/>
    </source>
</evidence>
<name>A0ABW0SIC5_9RHOB</name>
<reference evidence="4" key="1">
    <citation type="journal article" date="2019" name="Int. J. Syst. Evol. Microbiol.">
        <title>The Global Catalogue of Microorganisms (GCM) 10K type strain sequencing project: providing services to taxonomists for standard genome sequencing and annotation.</title>
        <authorList>
            <consortium name="The Broad Institute Genomics Platform"/>
            <consortium name="The Broad Institute Genome Sequencing Center for Infectious Disease"/>
            <person name="Wu L."/>
            <person name="Ma J."/>
        </authorList>
    </citation>
    <scope>NUCLEOTIDE SEQUENCE [LARGE SCALE GENOMIC DNA]</scope>
    <source>
        <strain evidence="4">KACC 11588</strain>
    </source>
</reference>
<proteinExistence type="predicted"/>
<dbReference type="InterPro" id="IPR022448">
    <property type="entry name" value="Quinoprotein_dehydrogenase"/>
</dbReference>
<dbReference type="Gene3D" id="3.40.190.10">
    <property type="entry name" value="Periplasmic binding protein-like II"/>
    <property type="match status" value="2"/>
</dbReference>
<evidence type="ECO:0000313" key="4">
    <source>
        <dbReference type="Proteomes" id="UP001596056"/>
    </source>
</evidence>
<dbReference type="Proteomes" id="UP001596056">
    <property type="component" value="Unassembled WGS sequence"/>
</dbReference>
<feature type="signal peptide" evidence="1">
    <location>
        <begin position="1"/>
        <end position="23"/>
    </location>
</feature>
<feature type="domain" description="Solute-binding protein family 3/N-terminal" evidence="2">
    <location>
        <begin position="33"/>
        <end position="263"/>
    </location>
</feature>
<evidence type="ECO:0000313" key="3">
    <source>
        <dbReference type="EMBL" id="MFC5568370.1"/>
    </source>
</evidence>
<protein>
    <submittedName>
        <fullName evidence="3">Substrate-binding domain-containing protein</fullName>
    </submittedName>
</protein>